<evidence type="ECO:0000313" key="9">
    <source>
        <dbReference type="Proteomes" id="UP000298596"/>
    </source>
</evidence>
<keyword evidence="7" id="KW-0479">Metal-binding</keyword>
<feature type="binding site" evidence="7">
    <location>
        <position position="110"/>
    </location>
    <ligand>
        <name>Zn(2+)</name>
        <dbReference type="ChEBI" id="CHEBI:29105"/>
    </ligand>
</feature>
<comment type="cofactor">
    <cofactor evidence="7">
        <name>Zn(2+)</name>
        <dbReference type="ChEBI" id="CHEBI:29105"/>
    </cofactor>
    <text evidence="7">Binds 1 zinc ion per subunit.</text>
</comment>
<dbReference type="GO" id="GO:0005829">
    <property type="term" value="C:cytosol"/>
    <property type="evidence" value="ECO:0007669"/>
    <property type="project" value="TreeGrafter"/>
</dbReference>
<dbReference type="InterPro" id="IPR043135">
    <property type="entry name" value="Fur_C"/>
</dbReference>
<evidence type="ECO:0000256" key="3">
    <source>
        <dbReference type="ARBA" id="ARBA00022833"/>
    </source>
</evidence>
<proteinExistence type="inferred from homology"/>
<dbReference type="InterPro" id="IPR036390">
    <property type="entry name" value="WH_DNA-bd_sf"/>
</dbReference>
<evidence type="ECO:0000256" key="4">
    <source>
        <dbReference type="ARBA" id="ARBA00023015"/>
    </source>
</evidence>
<gene>
    <name evidence="8" type="ORF">D3867_28790</name>
</gene>
<geneLocation type="plasmid" evidence="8">
    <name>p2</name>
</geneLocation>
<keyword evidence="3 7" id="KW-0862">Zinc</keyword>
<protein>
    <submittedName>
        <fullName evidence="8">Transcriptional repressor</fullName>
    </submittedName>
</protein>
<dbReference type="InterPro" id="IPR002481">
    <property type="entry name" value="FUR"/>
</dbReference>
<dbReference type="Gene3D" id="3.30.1490.190">
    <property type="match status" value="1"/>
</dbReference>
<keyword evidence="8" id="KW-0614">Plasmid</keyword>
<dbReference type="GO" id="GO:0000976">
    <property type="term" value="F:transcription cis-regulatory region binding"/>
    <property type="evidence" value="ECO:0007669"/>
    <property type="project" value="TreeGrafter"/>
</dbReference>
<dbReference type="Proteomes" id="UP000298596">
    <property type="component" value="Plasmid p2"/>
</dbReference>
<dbReference type="InterPro" id="IPR036388">
    <property type="entry name" value="WH-like_DNA-bd_sf"/>
</dbReference>
<dbReference type="EMBL" id="CP032332">
    <property type="protein sequence ID" value="QCO05870.1"/>
    <property type="molecule type" value="Genomic_DNA"/>
</dbReference>
<reference evidence="8 9" key="1">
    <citation type="submission" date="2018-09" db="EMBL/GenBank/DDBJ databases">
        <title>Whole genome based analysis of evolution and adaptive divergence in Indian and Brazilian strains of Azospirillum brasilense.</title>
        <authorList>
            <person name="Singh C."/>
            <person name="Tripathi A.K."/>
        </authorList>
    </citation>
    <scope>NUCLEOTIDE SEQUENCE [LARGE SCALE GENOMIC DNA]</scope>
    <source>
        <strain evidence="8 9">MTCC4036</strain>
        <plasmid evidence="8 9">p2</plasmid>
    </source>
</reference>
<keyword evidence="2" id="KW-0678">Repressor</keyword>
<organism evidence="8 9">
    <name type="scientific">Azospirillum brasilense</name>
    <dbReference type="NCBI Taxonomy" id="192"/>
    <lineage>
        <taxon>Bacteria</taxon>
        <taxon>Pseudomonadati</taxon>
        <taxon>Pseudomonadota</taxon>
        <taxon>Alphaproteobacteria</taxon>
        <taxon>Rhodospirillales</taxon>
        <taxon>Azospirillaceae</taxon>
        <taxon>Azospirillum</taxon>
    </lineage>
</organism>
<dbReference type="Pfam" id="PF01475">
    <property type="entry name" value="FUR"/>
    <property type="match status" value="1"/>
</dbReference>
<sequence>MDGFHAPTTPQVPVPATAVAAACDPHLDRRMTPIRRAMLDIFGQEHRPLRAYDLIPRLETACARRFQPQTIYRTLDFLMKEGLVLRIESWNAYIARPAAGPDHAALFLLCGRCGDARVVDSAALPGVLDALAVMNGFRGERRIVELQGVCGLCRAPEPSAAPSF</sequence>
<evidence type="ECO:0000256" key="6">
    <source>
        <dbReference type="ARBA" id="ARBA00023163"/>
    </source>
</evidence>
<dbReference type="GO" id="GO:0045892">
    <property type="term" value="P:negative regulation of DNA-templated transcription"/>
    <property type="evidence" value="ECO:0007669"/>
    <property type="project" value="TreeGrafter"/>
</dbReference>
<keyword evidence="4" id="KW-0805">Transcription regulation</keyword>
<dbReference type="GO" id="GO:0008270">
    <property type="term" value="F:zinc ion binding"/>
    <property type="evidence" value="ECO:0007669"/>
    <property type="project" value="TreeGrafter"/>
</dbReference>
<dbReference type="PANTHER" id="PTHR33202">
    <property type="entry name" value="ZINC UPTAKE REGULATION PROTEIN"/>
    <property type="match status" value="1"/>
</dbReference>
<evidence type="ECO:0000256" key="1">
    <source>
        <dbReference type="ARBA" id="ARBA00007957"/>
    </source>
</evidence>
<dbReference type="GO" id="GO:0003700">
    <property type="term" value="F:DNA-binding transcription factor activity"/>
    <property type="evidence" value="ECO:0007669"/>
    <property type="project" value="InterPro"/>
</dbReference>
<feature type="binding site" evidence="7">
    <location>
        <position position="153"/>
    </location>
    <ligand>
        <name>Zn(2+)</name>
        <dbReference type="ChEBI" id="CHEBI:29105"/>
    </ligand>
</feature>
<dbReference type="SUPFAM" id="SSF46785">
    <property type="entry name" value="Winged helix' DNA-binding domain"/>
    <property type="match status" value="1"/>
</dbReference>
<keyword evidence="6" id="KW-0804">Transcription</keyword>
<evidence type="ECO:0000256" key="2">
    <source>
        <dbReference type="ARBA" id="ARBA00022491"/>
    </source>
</evidence>
<evidence type="ECO:0000256" key="7">
    <source>
        <dbReference type="PIRSR" id="PIRSR602481-1"/>
    </source>
</evidence>
<accession>A0A4D8QCN0</accession>
<name>A0A4D8QCN0_AZOBR</name>
<comment type="similarity">
    <text evidence="1">Belongs to the Fur family.</text>
</comment>
<dbReference type="AlphaFoldDB" id="A0A4D8QCN0"/>
<evidence type="ECO:0000256" key="5">
    <source>
        <dbReference type="ARBA" id="ARBA00023125"/>
    </source>
</evidence>
<feature type="binding site" evidence="7">
    <location>
        <position position="150"/>
    </location>
    <ligand>
        <name>Zn(2+)</name>
        <dbReference type="ChEBI" id="CHEBI:29105"/>
    </ligand>
</feature>
<dbReference type="GO" id="GO:1900376">
    <property type="term" value="P:regulation of secondary metabolite biosynthetic process"/>
    <property type="evidence" value="ECO:0007669"/>
    <property type="project" value="TreeGrafter"/>
</dbReference>
<dbReference type="Gene3D" id="1.10.10.10">
    <property type="entry name" value="Winged helix-like DNA-binding domain superfamily/Winged helix DNA-binding domain"/>
    <property type="match status" value="1"/>
</dbReference>
<dbReference type="PANTHER" id="PTHR33202:SF6">
    <property type="entry name" value="ZINC UPTAKE REGULATION PROTEIN"/>
    <property type="match status" value="1"/>
</dbReference>
<feature type="binding site" evidence="7">
    <location>
        <position position="113"/>
    </location>
    <ligand>
        <name>Zn(2+)</name>
        <dbReference type="ChEBI" id="CHEBI:29105"/>
    </ligand>
</feature>
<keyword evidence="5" id="KW-0238">DNA-binding</keyword>
<evidence type="ECO:0000313" key="8">
    <source>
        <dbReference type="EMBL" id="QCO05870.1"/>
    </source>
</evidence>